<dbReference type="Proteomes" id="UP001160148">
    <property type="component" value="Unassembled WGS sequence"/>
</dbReference>
<reference evidence="2 3" key="1">
    <citation type="submission" date="2023-01" db="EMBL/GenBank/DDBJ databases">
        <authorList>
            <person name="Whitehead M."/>
        </authorList>
    </citation>
    <scope>NUCLEOTIDE SEQUENCE [LARGE SCALE GENOMIC DNA]</scope>
</reference>
<feature type="chain" id="PRO_5043482906" evidence="1">
    <location>
        <begin position="26"/>
        <end position="228"/>
    </location>
</feature>
<proteinExistence type="predicted"/>
<keyword evidence="3" id="KW-1185">Reference proteome</keyword>
<keyword evidence="1" id="KW-0732">Signal</keyword>
<evidence type="ECO:0000256" key="1">
    <source>
        <dbReference type="SAM" id="SignalP"/>
    </source>
</evidence>
<organism evidence="2 3">
    <name type="scientific">Macrosiphum euphorbiae</name>
    <name type="common">potato aphid</name>
    <dbReference type="NCBI Taxonomy" id="13131"/>
    <lineage>
        <taxon>Eukaryota</taxon>
        <taxon>Metazoa</taxon>
        <taxon>Ecdysozoa</taxon>
        <taxon>Arthropoda</taxon>
        <taxon>Hexapoda</taxon>
        <taxon>Insecta</taxon>
        <taxon>Pterygota</taxon>
        <taxon>Neoptera</taxon>
        <taxon>Paraneoptera</taxon>
        <taxon>Hemiptera</taxon>
        <taxon>Sternorrhyncha</taxon>
        <taxon>Aphidomorpha</taxon>
        <taxon>Aphidoidea</taxon>
        <taxon>Aphididae</taxon>
        <taxon>Macrosiphini</taxon>
        <taxon>Macrosiphum</taxon>
    </lineage>
</organism>
<evidence type="ECO:0000313" key="2">
    <source>
        <dbReference type="EMBL" id="CAI6356439.1"/>
    </source>
</evidence>
<sequence length="228" mass="25019">MKRTIRGSRPVLYAMMAATLLVVEGASELAENVTSGLDENATSGLRENATAPVVWMGSATTAVKGNPHRGPRQAEQRDQRCALPSFIGGGTSSGETADTVLESTRTVDRYLVKPAAYYENRVTYREKPAVANVLMRRRRPVPVQRISLLPYYVQRMEFADRGRRPLDGQAAVSMTGDDVRRLLQRVYSEGVIAGGEGAAAGQNFDSKVLPLKGSIVRHRRRLLLSFIS</sequence>
<gene>
    <name evidence="2" type="ORF">MEUPH1_LOCUS12171</name>
</gene>
<protein>
    <submittedName>
        <fullName evidence="2">Uncharacterized protein</fullName>
    </submittedName>
</protein>
<evidence type="ECO:0000313" key="3">
    <source>
        <dbReference type="Proteomes" id="UP001160148"/>
    </source>
</evidence>
<feature type="signal peptide" evidence="1">
    <location>
        <begin position="1"/>
        <end position="25"/>
    </location>
</feature>
<accession>A0AAV0WKW5</accession>
<comment type="caution">
    <text evidence="2">The sequence shown here is derived from an EMBL/GenBank/DDBJ whole genome shotgun (WGS) entry which is preliminary data.</text>
</comment>
<name>A0AAV0WKW5_9HEMI</name>
<dbReference type="AlphaFoldDB" id="A0AAV0WKW5"/>
<dbReference type="EMBL" id="CARXXK010000002">
    <property type="protein sequence ID" value="CAI6356439.1"/>
    <property type="molecule type" value="Genomic_DNA"/>
</dbReference>